<dbReference type="InterPro" id="IPR006153">
    <property type="entry name" value="Cation/H_exchanger_TM"/>
</dbReference>
<gene>
    <name evidence="14" type="ORF">C8D82_10438</name>
    <name evidence="13" type="ORF">HF882_14420</name>
</gene>
<evidence type="ECO:0000256" key="8">
    <source>
        <dbReference type="ARBA" id="ARBA00023136"/>
    </source>
</evidence>
<dbReference type="PANTHER" id="PTHR43562:SF3">
    <property type="entry name" value="SODIUM ION_PROTON EXCHANGER (EUROFUNG)"/>
    <property type="match status" value="1"/>
</dbReference>
<keyword evidence="9" id="KW-0739">Sodium transport</keyword>
<keyword evidence="8 11" id="KW-0472">Membrane</keyword>
<evidence type="ECO:0000256" key="3">
    <source>
        <dbReference type="ARBA" id="ARBA00022449"/>
    </source>
</evidence>
<feature type="transmembrane region" description="Helical" evidence="11">
    <location>
        <begin position="306"/>
        <end position="327"/>
    </location>
</feature>
<evidence type="ECO:0000313" key="13">
    <source>
        <dbReference type="EMBL" id="NMD87779.1"/>
    </source>
</evidence>
<dbReference type="EMBL" id="JABAEW010000030">
    <property type="protein sequence ID" value="NMD87779.1"/>
    <property type="molecule type" value="Genomic_DNA"/>
</dbReference>
<evidence type="ECO:0000256" key="7">
    <source>
        <dbReference type="ARBA" id="ARBA00023065"/>
    </source>
</evidence>
<feature type="transmembrane region" description="Helical" evidence="11">
    <location>
        <begin position="219"/>
        <end position="243"/>
    </location>
</feature>
<keyword evidence="4 11" id="KW-0812">Transmembrane</keyword>
<keyword evidence="7" id="KW-0406">Ion transport</keyword>
<organism evidence="14 15">
    <name type="scientific">Victivallis vadensis</name>
    <dbReference type="NCBI Taxonomy" id="172901"/>
    <lineage>
        <taxon>Bacteria</taxon>
        <taxon>Pseudomonadati</taxon>
        <taxon>Lentisphaerota</taxon>
        <taxon>Lentisphaeria</taxon>
        <taxon>Victivallales</taxon>
        <taxon>Victivallaceae</taxon>
        <taxon>Victivallis</taxon>
    </lineage>
</organism>
<feature type="transmembrane region" description="Helical" evidence="11">
    <location>
        <begin position="6"/>
        <end position="24"/>
    </location>
</feature>
<dbReference type="Proteomes" id="UP000245959">
    <property type="component" value="Unassembled WGS sequence"/>
</dbReference>
<sequence length="456" mass="48704">MNNDAFLILFIAFIAMMGVGPLLLRRLGIPAVISLLIVGMLVGPNCLDVVGMLSRMLGFLGGSSEVVAGHFNSLIDSLGSLGLVFLMALAGMEADFKLIRAARTPVIALSLLTFLLPAIAGFFVYAHFRPEDFPGKLLYASLFASHSVGIVFPVIRELKLSKSRFGAAVLISTVITDIASIILLAVSVQLKRQSIGAAAGARRTLSIFDYVDPAMFGSWFTPVFLLIVLLYLAAAVFVVYHLGRKLLKICNPGEDMLITILLLVILATVLVGEFLGVNLVVGAFIAGLALSRLVQQRISEHGGSLIGRFESIGYGLLIPFLFVSIGMDTDFKAFGAAGNLEIILLTVAGLVVSKVASGWLAMRLAGFNNWHGVAAGLMTVPQLSATLAAAAIGKELGMLDNQFFNAIIILSIVTTLPVPSLVRWIISRRSAAFHESEDEESYPDPMPNAAAQEDLL</sequence>
<keyword evidence="5 11" id="KW-1133">Transmembrane helix</keyword>
<evidence type="ECO:0000256" key="1">
    <source>
        <dbReference type="ARBA" id="ARBA00004141"/>
    </source>
</evidence>
<dbReference type="AlphaFoldDB" id="A0A2U1B8A7"/>
<evidence type="ECO:0000256" key="2">
    <source>
        <dbReference type="ARBA" id="ARBA00022448"/>
    </source>
</evidence>
<feature type="transmembrane region" description="Helical" evidence="11">
    <location>
        <begin position="333"/>
        <end position="352"/>
    </location>
</feature>
<keyword evidence="6" id="KW-0915">Sodium</keyword>
<feature type="transmembrane region" description="Helical" evidence="11">
    <location>
        <begin position="74"/>
        <end position="94"/>
    </location>
</feature>
<feature type="transmembrane region" description="Helical" evidence="11">
    <location>
        <begin position="277"/>
        <end position="294"/>
    </location>
</feature>
<evidence type="ECO:0000256" key="5">
    <source>
        <dbReference type="ARBA" id="ARBA00022989"/>
    </source>
</evidence>
<accession>A0A2U1B8A7</accession>
<evidence type="ECO:0000256" key="11">
    <source>
        <dbReference type="SAM" id="Phobius"/>
    </source>
</evidence>
<dbReference type="Pfam" id="PF00999">
    <property type="entry name" value="Na_H_Exchanger"/>
    <property type="match status" value="1"/>
</dbReference>
<reference evidence="13 16" key="2">
    <citation type="submission" date="2020-04" db="EMBL/GenBank/DDBJ databases">
        <authorList>
            <person name="Hitch T.C.A."/>
            <person name="Wylensek D."/>
            <person name="Clavel T."/>
        </authorList>
    </citation>
    <scope>NUCLEOTIDE SEQUENCE [LARGE SCALE GENOMIC DNA]</scope>
    <source>
        <strain evidence="13 16">COR2-253-APC-1A</strain>
    </source>
</reference>
<keyword evidence="3" id="KW-0050">Antiport</keyword>
<feature type="transmembrane region" description="Helical" evidence="11">
    <location>
        <begin position="31"/>
        <end position="54"/>
    </location>
</feature>
<evidence type="ECO:0000313" key="14">
    <source>
        <dbReference type="EMBL" id="PVY44895.1"/>
    </source>
</evidence>
<comment type="caution">
    <text evidence="14">The sequence shown here is derived from an EMBL/GenBank/DDBJ whole genome shotgun (WGS) entry which is preliminary data.</text>
</comment>
<dbReference type="RefSeq" id="WP_116882886.1">
    <property type="nucleotide sequence ID" value="NZ_CALXNT010000118.1"/>
</dbReference>
<protein>
    <submittedName>
        <fullName evidence="13">Cation:proton antiporter</fullName>
    </submittedName>
    <submittedName>
        <fullName evidence="14">Transporter (CPA2 family)</fullName>
    </submittedName>
</protein>
<evidence type="ECO:0000313" key="15">
    <source>
        <dbReference type="Proteomes" id="UP000245959"/>
    </source>
</evidence>
<evidence type="ECO:0000259" key="12">
    <source>
        <dbReference type="Pfam" id="PF00999"/>
    </source>
</evidence>
<dbReference type="PANTHER" id="PTHR43562">
    <property type="entry name" value="NAPA-TYPE SODIUM/HYDROGEN ANTIPORTER"/>
    <property type="match status" value="1"/>
</dbReference>
<feature type="transmembrane region" description="Helical" evidence="11">
    <location>
        <begin position="404"/>
        <end position="426"/>
    </location>
</feature>
<evidence type="ECO:0000256" key="4">
    <source>
        <dbReference type="ARBA" id="ARBA00022692"/>
    </source>
</evidence>
<evidence type="ECO:0000313" key="16">
    <source>
        <dbReference type="Proteomes" id="UP000576225"/>
    </source>
</evidence>
<name>A0A2U1B8A7_9BACT</name>
<reference evidence="14 15" key="1">
    <citation type="submission" date="2018-04" db="EMBL/GenBank/DDBJ databases">
        <title>Genomic Encyclopedia of Type Strains, Phase IV (KMG-IV): sequencing the most valuable type-strain genomes for metagenomic binning, comparative biology and taxonomic classification.</title>
        <authorList>
            <person name="Goeker M."/>
        </authorList>
    </citation>
    <scope>NUCLEOTIDE SEQUENCE [LARGE SCALE GENOMIC DNA]</scope>
    <source>
        <strain evidence="14 15">DSM 14823</strain>
    </source>
</reference>
<dbReference type="GO" id="GO:0006814">
    <property type="term" value="P:sodium ion transport"/>
    <property type="evidence" value="ECO:0007669"/>
    <property type="project" value="UniProtKB-KW"/>
</dbReference>
<evidence type="ECO:0000256" key="6">
    <source>
        <dbReference type="ARBA" id="ARBA00023053"/>
    </source>
</evidence>
<dbReference type="GeneID" id="78294208"/>
<comment type="subcellular location">
    <subcellularLocation>
        <location evidence="1">Membrane</location>
        <topology evidence="1">Multi-pass membrane protein</topology>
    </subcellularLocation>
</comment>
<dbReference type="GO" id="GO:0016020">
    <property type="term" value="C:membrane"/>
    <property type="evidence" value="ECO:0007669"/>
    <property type="project" value="UniProtKB-SubCell"/>
</dbReference>
<keyword evidence="2" id="KW-0813">Transport</keyword>
<feature type="transmembrane region" description="Helical" evidence="11">
    <location>
        <begin position="106"/>
        <end position="125"/>
    </location>
</feature>
<feature type="transmembrane region" description="Helical" evidence="11">
    <location>
        <begin position="137"/>
        <end position="155"/>
    </location>
</feature>
<feature type="region of interest" description="Disordered" evidence="10">
    <location>
        <begin position="436"/>
        <end position="456"/>
    </location>
</feature>
<keyword evidence="15" id="KW-1185">Reference proteome</keyword>
<dbReference type="Gene3D" id="1.20.1530.20">
    <property type="match status" value="1"/>
</dbReference>
<evidence type="ECO:0000256" key="9">
    <source>
        <dbReference type="ARBA" id="ARBA00023201"/>
    </source>
</evidence>
<feature type="transmembrane region" description="Helical" evidence="11">
    <location>
        <begin position="167"/>
        <end position="186"/>
    </location>
</feature>
<proteinExistence type="predicted"/>
<dbReference type="GO" id="GO:0015297">
    <property type="term" value="F:antiporter activity"/>
    <property type="evidence" value="ECO:0007669"/>
    <property type="project" value="UniProtKB-KW"/>
</dbReference>
<dbReference type="InterPro" id="IPR038770">
    <property type="entry name" value="Na+/solute_symporter_sf"/>
</dbReference>
<dbReference type="Proteomes" id="UP000576225">
    <property type="component" value="Unassembled WGS sequence"/>
</dbReference>
<evidence type="ECO:0000256" key="10">
    <source>
        <dbReference type="SAM" id="MobiDB-lite"/>
    </source>
</evidence>
<dbReference type="EMBL" id="QEKH01000004">
    <property type="protein sequence ID" value="PVY44895.1"/>
    <property type="molecule type" value="Genomic_DNA"/>
</dbReference>
<feature type="domain" description="Cation/H+ exchanger transmembrane" evidence="12">
    <location>
        <begin position="19"/>
        <end position="424"/>
    </location>
</feature>
<dbReference type="GO" id="GO:1902600">
    <property type="term" value="P:proton transmembrane transport"/>
    <property type="evidence" value="ECO:0007669"/>
    <property type="project" value="InterPro"/>
</dbReference>